<dbReference type="InterPro" id="IPR001633">
    <property type="entry name" value="EAL_dom"/>
</dbReference>
<comment type="caution">
    <text evidence="4">The sequence shown here is derived from an EMBL/GenBank/DDBJ whole genome shotgun (WGS) entry which is preliminary data.</text>
</comment>
<name>A0A841D4Q4_PLAVE</name>
<gene>
    <name evidence="4" type="ORF">FHS22_002676</name>
</gene>
<dbReference type="InterPro" id="IPR000644">
    <property type="entry name" value="CBS_dom"/>
</dbReference>
<dbReference type="Gene3D" id="3.10.580.10">
    <property type="entry name" value="CBS-domain"/>
    <property type="match status" value="1"/>
</dbReference>
<dbReference type="Pfam" id="PF00563">
    <property type="entry name" value="EAL"/>
    <property type="match status" value="1"/>
</dbReference>
<dbReference type="SUPFAM" id="SSF54631">
    <property type="entry name" value="CBS-domain pair"/>
    <property type="match status" value="1"/>
</dbReference>
<dbReference type="InterPro" id="IPR035919">
    <property type="entry name" value="EAL_sf"/>
</dbReference>
<protein>
    <submittedName>
        <fullName evidence="4">EAL domain-containing protein (Putative c-di-GMP-specific phosphodiesterase class I)</fullName>
    </submittedName>
</protein>
<dbReference type="InterPro" id="IPR046342">
    <property type="entry name" value="CBS_dom_sf"/>
</dbReference>
<dbReference type="Proteomes" id="UP000562352">
    <property type="component" value="Unassembled WGS sequence"/>
</dbReference>
<evidence type="ECO:0000313" key="5">
    <source>
        <dbReference type="Proteomes" id="UP000562352"/>
    </source>
</evidence>
<accession>A0A841D4Q4</accession>
<dbReference type="RefSeq" id="WP_338047735.1">
    <property type="nucleotide sequence ID" value="NZ_BAAAWZ010000004.1"/>
</dbReference>
<dbReference type="AlphaFoldDB" id="A0A841D4Q4"/>
<organism evidence="4 5">
    <name type="scientific">Planomonospora venezuelensis</name>
    <dbReference type="NCBI Taxonomy" id="1999"/>
    <lineage>
        <taxon>Bacteria</taxon>
        <taxon>Bacillati</taxon>
        <taxon>Actinomycetota</taxon>
        <taxon>Actinomycetes</taxon>
        <taxon>Streptosporangiales</taxon>
        <taxon>Streptosporangiaceae</taxon>
        <taxon>Planomonospora</taxon>
    </lineage>
</organism>
<feature type="domain" description="CBS" evidence="3">
    <location>
        <begin position="263"/>
        <end position="325"/>
    </location>
</feature>
<dbReference type="EMBL" id="JACHJJ010000007">
    <property type="protein sequence ID" value="MBB5963397.1"/>
    <property type="molecule type" value="Genomic_DNA"/>
</dbReference>
<sequence length="392" mass="40534">MSTNTQLLPPATSAAATATTAATPGATAAAPPVGITGVTPIVDLDTGGVIALQAVGGDLGDGGSGHGDVVALARTVLDVSRSEARLPLVLALPTAAVISGSAALAPLHEALRLSGRRPREIILTLRGGFSEADRRALVVGLDGLRAIGYLIAVGDLGTAHVPPDLLTDAAPYLAVLSPRLMARVARDPRRAALAESLAALARNVGAHVLAPGLTDEAQLAAVRSWGVRLAQGPLLAPGPSGRIHVPLPAVKPEPVQLLLGPRVQEFLLPAVTLPEEATSEDAVEIFSSEPSITSVILVDEYQRPKGSLDRSRFLLSIASRFGHALHGKKPAVRLADTVRAVPKTTPAIAAMQVAGRDAERVYDDLVVTDEVGRCMGIVRVSDLIRQVAGMQR</sequence>
<keyword evidence="5" id="KW-1185">Reference proteome</keyword>
<dbReference type="Gene3D" id="3.20.20.450">
    <property type="entry name" value="EAL domain"/>
    <property type="match status" value="1"/>
</dbReference>
<evidence type="ECO:0000259" key="2">
    <source>
        <dbReference type="PROSITE" id="PS50883"/>
    </source>
</evidence>
<dbReference type="PROSITE" id="PS50883">
    <property type="entry name" value="EAL"/>
    <property type="match status" value="1"/>
</dbReference>
<evidence type="ECO:0000259" key="3">
    <source>
        <dbReference type="PROSITE" id="PS51371"/>
    </source>
</evidence>
<dbReference type="Pfam" id="PF00571">
    <property type="entry name" value="CBS"/>
    <property type="match status" value="1"/>
</dbReference>
<evidence type="ECO:0000313" key="4">
    <source>
        <dbReference type="EMBL" id="MBB5963397.1"/>
    </source>
</evidence>
<reference evidence="4 5" key="1">
    <citation type="submission" date="2020-08" db="EMBL/GenBank/DDBJ databases">
        <title>Genomic Encyclopedia of Type Strains, Phase III (KMG-III): the genomes of soil and plant-associated and newly described type strains.</title>
        <authorList>
            <person name="Whitman W."/>
        </authorList>
    </citation>
    <scope>NUCLEOTIDE SEQUENCE [LARGE SCALE GENOMIC DNA]</scope>
    <source>
        <strain evidence="4 5">CECT 3303</strain>
    </source>
</reference>
<proteinExistence type="predicted"/>
<dbReference type="SUPFAM" id="SSF141868">
    <property type="entry name" value="EAL domain-like"/>
    <property type="match status" value="1"/>
</dbReference>
<feature type="domain" description="EAL" evidence="2">
    <location>
        <begin position="1"/>
        <end position="252"/>
    </location>
</feature>
<dbReference type="PROSITE" id="PS51371">
    <property type="entry name" value="CBS"/>
    <property type="match status" value="1"/>
</dbReference>
<evidence type="ECO:0000256" key="1">
    <source>
        <dbReference type="PROSITE-ProRule" id="PRU00703"/>
    </source>
</evidence>
<keyword evidence="1" id="KW-0129">CBS domain</keyword>